<evidence type="ECO:0000259" key="4">
    <source>
        <dbReference type="Pfam" id="PF07969"/>
    </source>
</evidence>
<dbReference type="InterPro" id="IPR023100">
    <property type="entry name" value="D-aminoacylase_insert_dom_sf"/>
</dbReference>
<dbReference type="PANTHER" id="PTHR46825">
    <property type="entry name" value="D-ALANYL-D-ALANINE-CARBOXYPEPTIDASE/ENDOPEPTIDASE AMPH"/>
    <property type="match status" value="1"/>
</dbReference>
<dbReference type="Pfam" id="PF00144">
    <property type="entry name" value="Beta-lactamase"/>
    <property type="match status" value="1"/>
</dbReference>
<keyword evidence="6" id="KW-1185">Reference proteome</keyword>
<keyword evidence="5" id="KW-0378">Hydrolase</keyword>
<dbReference type="GO" id="GO:0016020">
    <property type="term" value="C:membrane"/>
    <property type="evidence" value="ECO:0007669"/>
    <property type="project" value="UniProtKB-SubCell"/>
</dbReference>
<proteinExistence type="predicted"/>
<reference evidence="5" key="1">
    <citation type="submission" date="2020-09" db="EMBL/GenBank/DDBJ databases">
        <authorList>
            <person name="Kim M.K."/>
        </authorList>
    </citation>
    <scope>NUCLEOTIDE SEQUENCE</scope>
    <source>
        <strain evidence="5">BT702</strain>
    </source>
</reference>
<dbReference type="Pfam" id="PF07969">
    <property type="entry name" value="Amidohydro_3"/>
    <property type="match status" value="2"/>
</dbReference>
<dbReference type="Gene3D" id="3.30.1490.130">
    <property type="entry name" value="D-aminoacylase. Domain 3"/>
    <property type="match status" value="1"/>
</dbReference>
<protein>
    <submittedName>
        <fullName evidence="5">Serine hydrolase</fullName>
    </submittedName>
</protein>
<comment type="caution">
    <text evidence="5">The sequence shown here is derived from an EMBL/GenBank/DDBJ whole genome shotgun (WGS) entry which is preliminary data.</text>
</comment>
<evidence type="ECO:0000256" key="1">
    <source>
        <dbReference type="ARBA" id="ARBA00004370"/>
    </source>
</evidence>
<accession>A0A926Y4R9</accession>
<dbReference type="RefSeq" id="WP_190889353.1">
    <property type="nucleotide sequence ID" value="NZ_JACWZY010000022.1"/>
</dbReference>
<dbReference type="InterPro" id="IPR050491">
    <property type="entry name" value="AmpC-like"/>
</dbReference>
<dbReference type="SUPFAM" id="SSF51556">
    <property type="entry name" value="Metallo-dependent hydrolases"/>
    <property type="match status" value="1"/>
</dbReference>
<feature type="domain" description="Amidohydrolase 3" evidence="4">
    <location>
        <begin position="728"/>
        <end position="826"/>
    </location>
</feature>
<dbReference type="Proteomes" id="UP000598820">
    <property type="component" value="Unassembled WGS sequence"/>
</dbReference>
<keyword evidence="2" id="KW-0472">Membrane</keyword>
<dbReference type="InterPro" id="IPR013108">
    <property type="entry name" value="Amidohydro_3"/>
</dbReference>
<dbReference type="PANTHER" id="PTHR46825:SF11">
    <property type="entry name" value="PENICILLIN-BINDING PROTEIN 4"/>
    <property type="match status" value="1"/>
</dbReference>
<dbReference type="CDD" id="cd01297">
    <property type="entry name" value="D-aminoacylase"/>
    <property type="match status" value="1"/>
</dbReference>
<evidence type="ECO:0000313" key="6">
    <source>
        <dbReference type="Proteomes" id="UP000598820"/>
    </source>
</evidence>
<dbReference type="EMBL" id="JACWZY010000022">
    <property type="protein sequence ID" value="MBD2703506.1"/>
    <property type="molecule type" value="Genomic_DNA"/>
</dbReference>
<dbReference type="InterPro" id="IPR001466">
    <property type="entry name" value="Beta-lactam-related"/>
</dbReference>
<name>A0A926Y4R9_9BACT</name>
<dbReference type="SUPFAM" id="SSF56601">
    <property type="entry name" value="beta-lactamase/transpeptidase-like"/>
    <property type="match status" value="1"/>
</dbReference>
<dbReference type="InterPro" id="IPR011059">
    <property type="entry name" value="Metal-dep_hydrolase_composite"/>
</dbReference>
<dbReference type="Gene3D" id="2.30.40.10">
    <property type="entry name" value="Urease, subunit C, domain 1"/>
    <property type="match status" value="1"/>
</dbReference>
<sequence>MHPPRLYVITIFLIFIWFRGTSQSITSPLDSRLKTLDSTLTVLHNQAMFNGVVLVAEQGKVRYQKALGIASITNNVPLTTQSAFNLASVSKQFIAMMIMQLQEQGKLKYDEPVQTYLHHFPYTAISVRDLLNHTSGLPEYFDLAQKYLGPLDTLTNDGLVQLLNQHKPAPVFQPGDKWAYCNTGYVVLGAIIAKVSGMPVETFFDQNIVRPLKLKNTYIYYHKSKTVPHNRVYGFRRENGRNVADDLIRLDGVVGDGNVYSSAEDLLIWAQSLSTGKLVKEFTIKEAFMPVKLNDGTTYPYGFGWMIEENGNVLMHTGGWVGFRTLIIRYVDRKQTLIMLANGGNAAGRIARDILDGKPVQLPQTQLISNVRVIDGTGTPARKAAVRLRNDRIWEVGTLTPFKNESVFDGKGMVLSPGFIDSHSHHDLNAQPDALPAVSQGITTIVVGQDGGGLLMDTLQSRLKRQPVAINVASYTGHAMLRQKAMGANGLYRTAKADEVEQMKTLLRSEMHNGALGLSTGLEYESSFFSNRDEVLQLAQVAADSGGRYISHIRSEDITLDEAVDEIIQIGRQTKMPVQISHLKIALRSKWGQSQRLLALLEEARSEGVKITADCYPYDYWMSTLRVLFPKRDYTNPVSAEFAVNQLFDPSQSVLVRYAANPAYAGKSVGDVAKLRNEKPAQTLMNLVAEASDFGQKNPDVSGVEGIMGKSMSETDVRDFLTWPHTNICSDGANDGHPRGYGAFTRVLARYVRDQRLMTLETAIQKMTSLSAEHLGLKNRGIVTSGYFADLVLFNPDTVLDKARIGDNKALSTGIEAVWVAGKLVYQGQKTTGVRPGTLLRR</sequence>
<evidence type="ECO:0000259" key="3">
    <source>
        <dbReference type="Pfam" id="PF00144"/>
    </source>
</evidence>
<dbReference type="Gene3D" id="3.40.710.10">
    <property type="entry name" value="DD-peptidase/beta-lactamase superfamily"/>
    <property type="match status" value="1"/>
</dbReference>
<dbReference type="Gene3D" id="3.20.20.140">
    <property type="entry name" value="Metal-dependent hydrolases"/>
    <property type="match status" value="1"/>
</dbReference>
<evidence type="ECO:0000313" key="5">
    <source>
        <dbReference type="EMBL" id="MBD2703506.1"/>
    </source>
</evidence>
<gene>
    <name evidence="5" type="ORF">IC229_22870</name>
</gene>
<dbReference type="AlphaFoldDB" id="A0A926Y4R9"/>
<dbReference type="SUPFAM" id="SSF51338">
    <property type="entry name" value="Composite domain of metallo-dependent hydrolases"/>
    <property type="match status" value="1"/>
</dbReference>
<dbReference type="InterPro" id="IPR032466">
    <property type="entry name" value="Metal_Hydrolase"/>
</dbReference>
<dbReference type="InterPro" id="IPR012338">
    <property type="entry name" value="Beta-lactam/transpept-like"/>
</dbReference>
<feature type="domain" description="Beta-lactamase-related" evidence="3">
    <location>
        <begin position="47"/>
        <end position="346"/>
    </location>
</feature>
<feature type="domain" description="Amidohydrolase 3" evidence="4">
    <location>
        <begin position="407"/>
        <end position="626"/>
    </location>
</feature>
<organism evidence="5 6">
    <name type="scientific">Spirosoma profusum</name>
    <dbReference type="NCBI Taxonomy" id="2771354"/>
    <lineage>
        <taxon>Bacteria</taxon>
        <taxon>Pseudomonadati</taxon>
        <taxon>Bacteroidota</taxon>
        <taxon>Cytophagia</taxon>
        <taxon>Cytophagales</taxon>
        <taxon>Cytophagaceae</taxon>
        <taxon>Spirosoma</taxon>
    </lineage>
</organism>
<dbReference type="GO" id="GO:0016811">
    <property type="term" value="F:hydrolase activity, acting on carbon-nitrogen (but not peptide) bonds, in linear amides"/>
    <property type="evidence" value="ECO:0007669"/>
    <property type="project" value="InterPro"/>
</dbReference>
<evidence type="ECO:0000256" key="2">
    <source>
        <dbReference type="ARBA" id="ARBA00023136"/>
    </source>
</evidence>
<comment type="subcellular location">
    <subcellularLocation>
        <location evidence="1">Membrane</location>
    </subcellularLocation>
</comment>